<accession>A0A8J9Y3G8</accession>
<gene>
    <name evidence="2" type="ORF">BINO364_LOCUS604</name>
</gene>
<evidence type="ECO:0000313" key="2">
    <source>
        <dbReference type="EMBL" id="CAH0713441.1"/>
    </source>
</evidence>
<evidence type="ECO:0000256" key="1">
    <source>
        <dbReference type="SAM" id="MobiDB-lite"/>
    </source>
</evidence>
<organism evidence="2 3">
    <name type="scientific">Brenthis ino</name>
    <name type="common">lesser marbled fritillary</name>
    <dbReference type="NCBI Taxonomy" id="405034"/>
    <lineage>
        <taxon>Eukaryota</taxon>
        <taxon>Metazoa</taxon>
        <taxon>Ecdysozoa</taxon>
        <taxon>Arthropoda</taxon>
        <taxon>Hexapoda</taxon>
        <taxon>Insecta</taxon>
        <taxon>Pterygota</taxon>
        <taxon>Neoptera</taxon>
        <taxon>Endopterygota</taxon>
        <taxon>Lepidoptera</taxon>
        <taxon>Glossata</taxon>
        <taxon>Ditrysia</taxon>
        <taxon>Papilionoidea</taxon>
        <taxon>Nymphalidae</taxon>
        <taxon>Heliconiinae</taxon>
        <taxon>Argynnini</taxon>
        <taxon>Brenthis</taxon>
    </lineage>
</organism>
<protein>
    <submittedName>
        <fullName evidence="2">Uncharacterized protein</fullName>
    </submittedName>
</protein>
<sequence length="115" mass="12644">MKETQRNNTFILYVTQLSIGNSIPQACGIEVISPAGLVLVGLQKNHAYVVSSYVHEFMRCKIRALVPVEHAQSNNSDKSENNSDYELPPPSPSTVSSSRPSINSCLERLDLNNSP</sequence>
<feature type="region of interest" description="Disordered" evidence="1">
    <location>
        <begin position="71"/>
        <end position="103"/>
    </location>
</feature>
<feature type="non-terminal residue" evidence="2">
    <location>
        <position position="115"/>
    </location>
</feature>
<feature type="compositionally biased region" description="Low complexity" evidence="1">
    <location>
        <begin position="93"/>
        <end position="103"/>
    </location>
</feature>
<dbReference type="AlphaFoldDB" id="A0A8J9Y3G8"/>
<proteinExistence type="predicted"/>
<dbReference type="EMBL" id="OV170221">
    <property type="protein sequence ID" value="CAH0713441.1"/>
    <property type="molecule type" value="Genomic_DNA"/>
</dbReference>
<evidence type="ECO:0000313" key="3">
    <source>
        <dbReference type="Proteomes" id="UP000838878"/>
    </source>
</evidence>
<dbReference type="Proteomes" id="UP000838878">
    <property type="component" value="Chromosome 1"/>
</dbReference>
<name>A0A8J9Y3G8_9NEOP</name>
<keyword evidence="3" id="KW-1185">Reference proteome</keyword>
<reference evidence="2" key="1">
    <citation type="submission" date="2021-12" db="EMBL/GenBank/DDBJ databases">
        <authorList>
            <person name="Martin H S."/>
        </authorList>
    </citation>
    <scope>NUCLEOTIDE SEQUENCE</scope>
</reference>